<dbReference type="eggNOG" id="ENOG502RB0R">
    <property type="taxonomic scope" value="Eukaryota"/>
</dbReference>
<feature type="compositionally biased region" description="Low complexity" evidence="1">
    <location>
        <begin position="58"/>
        <end position="67"/>
    </location>
</feature>
<evidence type="ECO:0000313" key="2">
    <source>
        <dbReference type="EMBL" id="EGP82062.1"/>
    </source>
</evidence>
<dbReference type="RefSeq" id="XP_003847086.1">
    <property type="nucleotide sequence ID" value="XM_003847038.1"/>
</dbReference>
<gene>
    <name evidence="2" type="ORF">MYCGRDRAFT_97873</name>
</gene>
<name>F9XRM8_ZYMTI</name>
<feature type="compositionally biased region" description="Polar residues" evidence="1">
    <location>
        <begin position="81"/>
        <end position="99"/>
    </location>
</feature>
<dbReference type="AlphaFoldDB" id="F9XRM8"/>
<feature type="compositionally biased region" description="Low complexity" evidence="1">
    <location>
        <begin position="611"/>
        <end position="622"/>
    </location>
</feature>
<dbReference type="GeneID" id="13399439"/>
<dbReference type="PANTHER" id="PTHR48125:SF16">
    <property type="entry name" value="UBZ4-TYPE DOMAIN-CONTAINING PROTEIN"/>
    <property type="match status" value="1"/>
</dbReference>
<feature type="compositionally biased region" description="Polar residues" evidence="1">
    <location>
        <begin position="112"/>
        <end position="137"/>
    </location>
</feature>
<dbReference type="Proteomes" id="UP000008062">
    <property type="component" value="Chromosome 18"/>
</dbReference>
<sequence>MQAGANRTPDRSPARTPTQIPTRTPSRSPARSDSSSAPSIEVHSPDDEDRTPTRRRTQTQSPPHTTRLPAPTFFERLPRQSVYTSSNPSYTQPLSPTQSRHSRAAITPPAPNRQSRPTTAVDTRDISPSPTPAQQETARALVEMAGFADLRDMKRFKGTPEDDARRWLSLFDRQNQIAQATPARWLKDFDMMMDLAAADWSNDELQEYVESDTITEATVETVRNLLLQKFKRPTTAVDARSAIQQINNLAQMSDEKLSDYHGRTASLLRKVKGEDNANATGVGASMLMMTIDAFLKGLHNPELRLILSRESPSTLQAALEKAEAAQRQMEVEARLKREQQTLKDNDQMKEAVARMLQGQPVSAELRAKMQEITGVKPLSKSVNYADTAEIIPPPLSFYPPQQNQQGTYRQAPQATPPSQSGQWRQTTPPAPARPTQQPWQQPWNQPNQQQQQQQPQRSEMTGEELISNVTIVTLAAHVNHAEIEQTKAKAEAFDLAGHKRRRNKNDKGEDRSAPRVKFCQLSTHFRDEMKRLVSQPRLRGPKEKDPAAFDTEAFKKAMQGMVKNLQAQQQQQAQQPTTNRPVIPTRTARTTTAPTVQPTTVPAARATLTTTPVPQTTTTPAAQSGIFPTAGDPKAAPPLPVIRDTEMDDLLVDMNSADAMAISAEILASITNWKQRDTANRAFGIPVTISSRGRQAVVPRNQVAADQGANVEGIKRSVWAFACPTEKGNLSLLLGLPFLNDVNAVIGIREGTITIGDPELSEQPITLKTPAIPSTAQSVSFNAQQLEQMLEAAANVSDGESDEEEEQDDGDDDAEYSAEDDATESDGESVDEDFHPVMPESERHEVLSTLWTYRHLGSEGVMDMGPPTDLIQHRTRIKPGTPIYRARVKKLLTEKEWHLRNLAIAGLETGVYEYCVVANGELSRWGANAVLVTKPGEAVPRLTFNYHYVHEEPAGSQMTLMQQNHDFLLRLTHQVYSSFDLKNGY</sequence>
<dbReference type="OrthoDB" id="5599418at2759"/>
<feature type="region of interest" description="Disordered" evidence="1">
    <location>
        <begin position="611"/>
        <end position="639"/>
    </location>
</feature>
<protein>
    <submittedName>
        <fullName evidence="2">Uncharacterized protein</fullName>
    </submittedName>
</protein>
<reference evidence="2 3" key="1">
    <citation type="journal article" date="2011" name="PLoS Genet.">
        <title>Finished genome of the fungal wheat pathogen Mycosphaerella graminicola reveals dispensome structure, chromosome plasticity, and stealth pathogenesis.</title>
        <authorList>
            <person name="Goodwin S.B."/>
            <person name="Ben M'barek S."/>
            <person name="Dhillon B."/>
            <person name="Wittenberg A.H.J."/>
            <person name="Crane C.F."/>
            <person name="Hane J.K."/>
            <person name="Foster A.J."/>
            <person name="Van der Lee T.A.J."/>
            <person name="Grimwood J."/>
            <person name="Aerts A."/>
            <person name="Antoniw J."/>
            <person name="Bailey A."/>
            <person name="Bluhm B."/>
            <person name="Bowler J."/>
            <person name="Bristow J."/>
            <person name="van der Burgt A."/>
            <person name="Canto-Canche B."/>
            <person name="Churchill A.C.L."/>
            <person name="Conde-Ferraez L."/>
            <person name="Cools H.J."/>
            <person name="Coutinho P.M."/>
            <person name="Csukai M."/>
            <person name="Dehal P."/>
            <person name="De Wit P."/>
            <person name="Donzelli B."/>
            <person name="van de Geest H.C."/>
            <person name="van Ham R.C.H.J."/>
            <person name="Hammond-Kosack K.E."/>
            <person name="Henrissat B."/>
            <person name="Kilian A."/>
            <person name="Kobayashi A.K."/>
            <person name="Koopmann E."/>
            <person name="Kourmpetis Y."/>
            <person name="Kuzniar A."/>
            <person name="Lindquist E."/>
            <person name="Lombard V."/>
            <person name="Maliepaard C."/>
            <person name="Martins N."/>
            <person name="Mehrabi R."/>
            <person name="Nap J.P.H."/>
            <person name="Ponomarenko A."/>
            <person name="Rudd J.J."/>
            <person name="Salamov A."/>
            <person name="Schmutz J."/>
            <person name="Schouten H.J."/>
            <person name="Shapiro H."/>
            <person name="Stergiopoulos I."/>
            <person name="Torriani S.F.F."/>
            <person name="Tu H."/>
            <person name="de Vries R.P."/>
            <person name="Waalwijk C."/>
            <person name="Ware S.B."/>
            <person name="Wiebenga A."/>
            <person name="Zwiers L.-H."/>
            <person name="Oliver R.P."/>
            <person name="Grigoriev I.V."/>
            <person name="Kema G.H.J."/>
        </authorList>
    </citation>
    <scope>NUCLEOTIDE SEQUENCE [LARGE SCALE GENOMIC DNA]</scope>
    <source>
        <strain evidence="3">CBS 115943 / IPO323</strain>
    </source>
</reference>
<dbReference type="STRING" id="336722.F9XRM8"/>
<dbReference type="HOGENOM" id="CLU_302723_0_0_1"/>
<feature type="compositionally biased region" description="Polar residues" evidence="1">
    <location>
        <begin position="399"/>
        <end position="422"/>
    </location>
</feature>
<dbReference type="KEGG" id="ztr:MYCGRDRAFT_97873"/>
<feature type="region of interest" description="Disordered" evidence="1">
    <location>
        <begin position="494"/>
        <end position="513"/>
    </location>
</feature>
<keyword evidence="3" id="KW-1185">Reference proteome</keyword>
<feature type="region of interest" description="Disordered" evidence="1">
    <location>
        <begin position="1"/>
        <end position="137"/>
    </location>
</feature>
<dbReference type="InParanoid" id="F9XRM8"/>
<feature type="compositionally biased region" description="Low complexity" evidence="1">
    <location>
        <begin position="21"/>
        <end position="39"/>
    </location>
</feature>
<evidence type="ECO:0000256" key="1">
    <source>
        <dbReference type="SAM" id="MobiDB-lite"/>
    </source>
</evidence>
<feature type="region of interest" description="Disordered" evidence="1">
    <location>
        <begin position="793"/>
        <end position="839"/>
    </location>
</feature>
<organism evidence="2 3">
    <name type="scientific">Zymoseptoria tritici (strain CBS 115943 / IPO323)</name>
    <name type="common">Speckled leaf blotch fungus</name>
    <name type="synonym">Septoria tritici</name>
    <dbReference type="NCBI Taxonomy" id="336722"/>
    <lineage>
        <taxon>Eukaryota</taxon>
        <taxon>Fungi</taxon>
        <taxon>Dikarya</taxon>
        <taxon>Ascomycota</taxon>
        <taxon>Pezizomycotina</taxon>
        <taxon>Dothideomycetes</taxon>
        <taxon>Dothideomycetidae</taxon>
        <taxon>Mycosphaerellales</taxon>
        <taxon>Mycosphaerellaceae</taxon>
        <taxon>Zymoseptoria</taxon>
    </lineage>
</organism>
<proteinExistence type="predicted"/>
<accession>F9XRM8</accession>
<feature type="compositionally biased region" description="Low complexity" evidence="1">
    <location>
        <begin position="423"/>
        <end position="457"/>
    </location>
</feature>
<dbReference type="OMA" id="MRPHANT"/>
<dbReference type="PANTHER" id="PTHR48125">
    <property type="entry name" value="LP07818P1"/>
    <property type="match status" value="1"/>
</dbReference>
<evidence type="ECO:0000313" key="3">
    <source>
        <dbReference type="Proteomes" id="UP000008062"/>
    </source>
</evidence>
<feature type="compositionally biased region" description="Acidic residues" evidence="1">
    <location>
        <begin position="799"/>
        <end position="831"/>
    </location>
</feature>
<feature type="region of interest" description="Disordered" evidence="1">
    <location>
        <begin position="393"/>
        <end position="461"/>
    </location>
</feature>
<dbReference type="EMBL" id="CM001213">
    <property type="protein sequence ID" value="EGP82062.1"/>
    <property type="molecule type" value="Genomic_DNA"/>
</dbReference>